<dbReference type="Gene3D" id="1.25.40.390">
    <property type="match status" value="1"/>
</dbReference>
<dbReference type="Proteomes" id="UP000321532">
    <property type="component" value="Unassembled WGS sequence"/>
</dbReference>
<sequence length="483" mass="52769">MKRILLFCIPALLFATSCKDLDEYDNLNPKAATTVPAVSLVGNAQRVLANTINTPDYNINPFRFYVQHWAATTYPDESQFIIQTRSINRFFWDPLYRDVLSDLNEGKKIITEDAFSTIADPATREKVKNNQLASVEVLEVYAWSVLVNTFGDIPYSEALNAENVLPKFDDDAAIYSDLVTRLDKAIGMFDVSAAGLGTGDLYYAGKVENWVKFANSLKLRLALTLADVDAAKAKTMAEAAAPKVFTSNADNAKITYLSALPNRNQLYESLVQSGRADFVGASTLIDKMIATGDPRLNEYFKPVGTTSTFKGGTPGAPNSYENSSAPGTMLENPTLPGMLLTYSEVEFLLAEAVERGFNVGGTAIAHYNAGVTASILEWGGTEAEATAYLLKPGVNYLTAPGNYKQKIGTQKWIALYNMPTQAWTEWRRLDAPNLEKPAAAISAIPLRLPYPTTEANLNTTNYDAAAAAIGGDVVTSKVFWDKF</sequence>
<name>A0A512ASP4_9BACT</name>
<evidence type="ECO:0000256" key="1">
    <source>
        <dbReference type="SAM" id="MobiDB-lite"/>
    </source>
</evidence>
<protein>
    <recommendedName>
        <fullName evidence="4">SusD/RagB family nutrient-binding outer membrane lipoprotein</fullName>
    </recommendedName>
</protein>
<accession>A0A512ASP4</accession>
<dbReference type="InterPro" id="IPR041662">
    <property type="entry name" value="SusD-like_2"/>
</dbReference>
<organism evidence="2 3">
    <name type="scientific">Adhaeribacter aerolatus</name>
    <dbReference type="NCBI Taxonomy" id="670289"/>
    <lineage>
        <taxon>Bacteria</taxon>
        <taxon>Pseudomonadati</taxon>
        <taxon>Bacteroidota</taxon>
        <taxon>Cytophagia</taxon>
        <taxon>Cytophagales</taxon>
        <taxon>Hymenobacteraceae</taxon>
        <taxon>Adhaeribacter</taxon>
    </lineage>
</organism>
<dbReference type="RefSeq" id="WP_146894746.1">
    <property type="nucleotide sequence ID" value="NZ_BJYS01000001.1"/>
</dbReference>
<reference evidence="2 3" key="1">
    <citation type="submission" date="2019-07" db="EMBL/GenBank/DDBJ databases">
        <title>Whole genome shotgun sequence of Adhaeribacter aerolatus NBRC 106133.</title>
        <authorList>
            <person name="Hosoyama A."/>
            <person name="Uohara A."/>
            <person name="Ohji S."/>
            <person name="Ichikawa N."/>
        </authorList>
    </citation>
    <scope>NUCLEOTIDE SEQUENCE [LARGE SCALE GENOMIC DNA]</scope>
    <source>
        <strain evidence="2 3">NBRC 106133</strain>
    </source>
</reference>
<dbReference type="AlphaFoldDB" id="A0A512ASP4"/>
<evidence type="ECO:0008006" key="4">
    <source>
        <dbReference type="Google" id="ProtNLM"/>
    </source>
</evidence>
<comment type="caution">
    <text evidence="2">The sequence shown here is derived from an EMBL/GenBank/DDBJ whole genome shotgun (WGS) entry which is preliminary data.</text>
</comment>
<gene>
    <name evidence="2" type="ORF">AAE02nite_03890</name>
</gene>
<dbReference type="EMBL" id="BJYS01000001">
    <property type="protein sequence ID" value="GEO02725.1"/>
    <property type="molecule type" value="Genomic_DNA"/>
</dbReference>
<evidence type="ECO:0000313" key="3">
    <source>
        <dbReference type="Proteomes" id="UP000321532"/>
    </source>
</evidence>
<dbReference type="InterPro" id="IPR011990">
    <property type="entry name" value="TPR-like_helical_dom_sf"/>
</dbReference>
<dbReference type="OrthoDB" id="622163at2"/>
<dbReference type="Pfam" id="PF12771">
    <property type="entry name" value="SusD-like_2"/>
    <property type="match status" value="1"/>
</dbReference>
<feature type="region of interest" description="Disordered" evidence="1">
    <location>
        <begin position="308"/>
        <end position="327"/>
    </location>
</feature>
<evidence type="ECO:0000313" key="2">
    <source>
        <dbReference type="EMBL" id="GEO02725.1"/>
    </source>
</evidence>
<keyword evidence="3" id="KW-1185">Reference proteome</keyword>
<dbReference type="SUPFAM" id="SSF48452">
    <property type="entry name" value="TPR-like"/>
    <property type="match status" value="1"/>
</dbReference>
<dbReference type="PROSITE" id="PS51257">
    <property type="entry name" value="PROKAR_LIPOPROTEIN"/>
    <property type="match status" value="1"/>
</dbReference>
<proteinExistence type="predicted"/>